<reference evidence="2" key="1">
    <citation type="submission" date="2025-08" db="UniProtKB">
        <authorList>
            <consortium name="RefSeq"/>
        </authorList>
    </citation>
    <scope>IDENTIFICATION</scope>
    <source>
        <tissue evidence="2">Young leaves</tissue>
    </source>
</reference>
<dbReference type="RefSeq" id="XP_022927474.1">
    <property type="nucleotide sequence ID" value="XM_023071706.1"/>
</dbReference>
<organism evidence="1 2">
    <name type="scientific">Cucurbita moschata</name>
    <name type="common">Winter crookneck squash</name>
    <name type="synonym">Cucurbita pepo var. moschata</name>
    <dbReference type="NCBI Taxonomy" id="3662"/>
    <lineage>
        <taxon>Eukaryota</taxon>
        <taxon>Viridiplantae</taxon>
        <taxon>Streptophyta</taxon>
        <taxon>Embryophyta</taxon>
        <taxon>Tracheophyta</taxon>
        <taxon>Spermatophyta</taxon>
        <taxon>Magnoliopsida</taxon>
        <taxon>eudicotyledons</taxon>
        <taxon>Gunneridae</taxon>
        <taxon>Pentapetalae</taxon>
        <taxon>rosids</taxon>
        <taxon>fabids</taxon>
        <taxon>Cucurbitales</taxon>
        <taxon>Cucurbitaceae</taxon>
        <taxon>Cucurbiteae</taxon>
        <taxon>Cucurbita</taxon>
    </lineage>
</organism>
<gene>
    <name evidence="2" type="primary">LOC111434292</name>
</gene>
<dbReference type="AlphaFoldDB" id="A0A6J1EI36"/>
<evidence type="ECO:0000313" key="1">
    <source>
        <dbReference type="Proteomes" id="UP000504609"/>
    </source>
</evidence>
<evidence type="ECO:0000313" key="2">
    <source>
        <dbReference type="RefSeq" id="XP_022927474.1"/>
    </source>
</evidence>
<protein>
    <submittedName>
        <fullName evidence="2">Uncharacterized protein LOC111434292</fullName>
    </submittedName>
</protein>
<name>A0A6J1EI36_CUCMO</name>
<proteinExistence type="predicted"/>
<accession>A0A6J1EI36</accession>
<keyword evidence="1" id="KW-1185">Reference proteome</keyword>
<dbReference type="KEGG" id="cmos:111434292"/>
<dbReference type="GeneID" id="111434292"/>
<dbReference type="Proteomes" id="UP000504609">
    <property type="component" value="Unplaced"/>
</dbReference>
<sequence length="224" mass="24501">MTILPSPCCALLLPSCGQFNAPHMAFCKWHLFNPSTFTGGRLFPVSIIRDSEAMRCKFIRNLGESSDDDFVVIRRIELEEAIEKLLKTIGRVNFLLDYHFKNRLAKIVVWVVGILLDCDAVRDADRYWALDSGGSGGGGAVFVVKREAAILAAGAGRGESGFWVVVVGVKEGGGALLVGFDDIGEFWLTTATAAGGRRENGYGELLAIRHNLGREREEGFWCMG</sequence>